<reference evidence="7" key="1">
    <citation type="submission" date="2016-12" db="EMBL/GenBank/DDBJ databases">
        <title>The genomes of Aspergillus section Nigri reveals drivers in fungal speciation.</title>
        <authorList>
            <consortium name="DOE Joint Genome Institute"/>
            <person name="Vesth T.C."/>
            <person name="Nybo J."/>
            <person name="Theobald S."/>
            <person name="Brandl J."/>
            <person name="Frisvad J.C."/>
            <person name="Nielsen K.F."/>
            <person name="Lyhne E.K."/>
            <person name="Kogle M.E."/>
            <person name="Kuo A."/>
            <person name="Riley R."/>
            <person name="Clum A."/>
            <person name="Nolan M."/>
            <person name="Lipzen A."/>
            <person name="Salamov A."/>
            <person name="Henrissat B."/>
            <person name="Wiebenga A."/>
            <person name="De vries R.P."/>
            <person name="Grigoriev I.V."/>
            <person name="Mortensen U.H."/>
            <person name="Andersen M.R."/>
            <person name="Baker S.E."/>
        </authorList>
    </citation>
    <scope>NUCLEOTIDE SEQUENCE</scope>
    <source>
        <strain evidence="7">IBT 28561</strain>
    </source>
</reference>
<dbReference type="InterPro" id="IPR036864">
    <property type="entry name" value="Zn2-C6_fun-type_DNA-bd_sf"/>
</dbReference>
<keyword evidence="8" id="KW-1185">Reference proteome</keyword>
<name>A0A2I1CSF1_ASPC2</name>
<evidence type="ECO:0000256" key="3">
    <source>
        <dbReference type="ARBA" id="ARBA00023163"/>
    </source>
</evidence>
<dbReference type="Gene3D" id="4.10.240.10">
    <property type="entry name" value="Zn(2)-C6 fungal-type DNA-binding domain"/>
    <property type="match status" value="1"/>
</dbReference>
<dbReference type="SUPFAM" id="SSF57701">
    <property type="entry name" value="Zn2/Cys6 DNA-binding domain"/>
    <property type="match status" value="1"/>
</dbReference>
<dbReference type="GO" id="GO:0000981">
    <property type="term" value="F:DNA-binding transcription factor activity, RNA polymerase II-specific"/>
    <property type="evidence" value="ECO:0007669"/>
    <property type="project" value="InterPro"/>
</dbReference>
<dbReference type="PROSITE" id="PS50048">
    <property type="entry name" value="ZN2_CY6_FUNGAL_2"/>
    <property type="match status" value="1"/>
</dbReference>
<dbReference type="EMBL" id="MSFM01000014">
    <property type="protein sequence ID" value="PKY00560.1"/>
    <property type="molecule type" value="Genomic_DNA"/>
</dbReference>
<proteinExistence type="predicted"/>
<feature type="domain" description="Zn(2)-C6 fungal-type" evidence="6">
    <location>
        <begin position="9"/>
        <end position="40"/>
    </location>
</feature>
<keyword evidence="2" id="KW-0238">DNA-binding</keyword>
<sequence>MARPNQRHACDRCHGQKLRCIHSGSGPCARCAKAKATCSWSKSGSPNQFKKQRSQNYDVSSAGSQHADQANEPTPPPFGAYMSQPSLTGVDVDINLLQTQFVGSTPWALPTGRYPSPVSQELESYNVGPSDADVPATADWMWPVAANGTVQTTPPANWQQTFNQEWAIMESQHPVLTMDTPSRSSPVSDTVDAPKTACHLATIRELSNLNVDLYAHEESVPKPPASLDEPLSWKNKDFAIDRTFYLSQRLIEIVNKRYPRYLETARMQTPESSPESTNENGPSEPPIDQGSCLLILSCYTRLIETYDRIFANMQGCLDRSSVTARDDYVNMPSVQVGSFSLPHSSSLQIVLILQLARQLLSRMGEIIKAVQPEKRRNNPDVTVPECAIGGLLLSRALDTVSAEEDSLMKRITKLRSTLIELNIL</sequence>
<evidence type="ECO:0000256" key="1">
    <source>
        <dbReference type="ARBA" id="ARBA00023015"/>
    </source>
</evidence>
<feature type="region of interest" description="Disordered" evidence="5">
    <location>
        <begin position="39"/>
        <end position="84"/>
    </location>
</feature>
<dbReference type="GO" id="GO:0009893">
    <property type="term" value="P:positive regulation of metabolic process"/>
    <property type="evidence" value="ECO:0007669"/>
    <property type="project" value="UniProtKB-ARBA"/>
</dbReference>
<dbReference type="GeneID" id="36549639"/>
<evidence type="ECO:0000313" key="7">
    <source>
        <dbReference type="EMBL" id="PKY00560.1"/>
    </source>
</evidence>
<gene>
    <name evidence="7" type="ORF">P168DRAFT_69707</name>
</gene>
<dbReference type="Pfam" id="PF00172">
    <property type="entry name" value="Zn_clus"/>
    <property type="match status" value="1"/>
</dbReference>
<feature type="compositionally biased region" description="Polar residues" evidence="5">
    <location>
        <begin position="39"/>
        <end position="72"/>
    </location>
</feature>
<evidence type="ECO:0000256" key="2">
    <source>
        <dbReference type="ARBA" id="ARBA00023125"/>
    </source>
</evidence>
<dbReference type="InterPro" id="IPR001138">
    <property type="entry name" value="Zn2Cys6_DnaBD"/>
</dbReference>
<dbReference type="GO" id="GO:0008270">
    <property type="term" value="F:zinc ion binding"/>
    <property type="evidence" value="ECO:0007669"/>
    <property type="project" value="InterPro"/>
</dbReference>
<feature type="region of interest" description="Disordered" evidence="5">
    <location>
        <begin position="265"/>
        <end position="286"/>
    </location>
</feature>
<dbReference type="VEuPathDB" id="FungiDB:P168DRAFT_69707"/>
<organism evidence="7 8">
    <name type="scientific">Aspergillus campestris (strain IBT 28561)</name>
    <dbReference type="NCBI Taxonomy" id="1392248"/>
    <lineage>
        <taxon>Eukaryota</taxon>
        <taxon>Fungi</taxon>
        <taxon>Dikarya</taxon>
        <taxon>Ascomycota</taxon>
        <taxon>Pezizomycotina</taxon>
        <taxon>Eurotiomycetes</taxon>
        <taxon>Eurotiomycetidae</taxon>
        <taxon>Eurotiales</taxon>
        <taxon>Aspergillaceae</taxon>
        <taxon>Aspergillus</taxon>
        <taxon>Aspergillus subgen. Circumdati</taxon>
    </lineage>
</organism>
<keyword evidence="3" id="KW-0804">Transcription</keyword>
<dbReference type="Proteomes" id="UP000234254">
    <property type="component" value="Unassembled WGS sequence"/>
</dbReference>
<dbReference type="CDD" id="cd00067">
    <property type="entry name" value="GAL4"/>
    <property type="match status" value="1"/>
</dbReference>
<dbReference type="SMART" id="SM00066">
    <property type="entry name" value="GAL4"/>
    <property type="match status" value="1"/>
</dbReference>
<keyword evidence="4" id="KW-0539">Nucleus</keyword>
<dbReference type="GO" id="GO:0003677">
    <property type="term" value="F:DNA binding"/>
    <property type="evidence" value="ECO:0007669"/>
    <property type="project" value="UniProtKB-KW"/>
</dbReference>
<evidence type="ECO:0000259" key="6">
    <source>
        <dbReference type="PROSITE" id="PS50048"/>
    </source>
</evidence>
<dbReference type="AlphaFoldDB" id="A0A2I1CSF1"/>
<dbReference type="OrthoDB" id="4330117at2759"/>
<comment type="caution">
    <text evidence="7">The sequence shown here is derived from an EMBL/GenBank/DDBJ whole genome shotgun (WGS) entry which is preliminary data.</text>
</comment>
<dbReference type="PROSITE" id="PS00463">
    <property type="entry name" value="ZN2_CY6_FUNGAL_1"/>
    <property type="match status" value="1"/>
</dbReference>
<evidence type="ECO:0000256" key="5">
    <source>
        <dbReference type="SAM" id="MobiDB-lite"/>
    </source>
</evidence>
<dbReference type="RefSeq" id="XP_024689154.1">
    <property type="nucleotide sequence ID" value="XM_024842110.1"/>
</dbReference>
<keyword evidence="1" id="KW-0805">Transcription regulation</keyword>
<protein>
    <recommendedName>
        <fullName evidence="6">Zn(2)-C6 fungal-type domain-containing protein</fullName>
    </recommendedName>
</protein>
<accession>A0A2I1CSF1</accession>
<evidence type="ECO:0000256" key="4">
    <source>
        <dbReference type="ARBA" id="ARBA00023242"/>
    </source>
</evidence>
<evidence type="ECO:0000313" key="8">
    <source>
        <dbReference type="Proteomes" id="UP000234254"/>
    </source>
</evidence>
<feature type="compositionally biased region" description="Polar residues" evidence="5">
    <location>
        <begin position="266"/>
        <end position="281"/>
    </location>
</feature>